<dbReference type="Proteomes" id="UP000243588">
    <property type="component" value="Unassembled WGS sequence"/>
</dbReference>
<organism evidence="1 2">
    <name type="scientific">Myroides phaeus</name>
    <dbReference type="NCBI Taxonomy" id="702745"/>
    <lineage>
        <taxon>Bacteria</taxon>
        <taxon>Pseudomonadati</taxon>
        <taxon>Bacteroidota</taxon>
        <taxon>Flavobacteriia</taxon>
        <taxon>Flavobacteriales</taxon>
        <taxon>Flavobacteriaceae</taxon>
        <taxon>Myroides</taxon>
    </lineage>
</organism>
<accession>A0A1G8DMD6</accession>
<dbReference type="STRING" id="702745.SAMN05421818_10788"/>
<sequence length="275" mass="31063">MIKNIVRVGLMISCFSAWSQVGIGTHRPHESAVLEVSSDTKGILLPKHVFEVFDDNKNPIEDPQIGTLVYNVIDRNHLDKIAMKGIYVWDGKKWNQLLNTDGIDQLLTVRMGRSTGAQDIEIIKENSNNNLQYINFPAGKYVVTSTFAEELPVKEELITIPKGFYRVEVSFDGWNKETTSGDDSSFLPGYLGLFVKECVIHDENNVALANPRVLSIISSEKERQSIQGYTFTFFFRIDKTTAVKVGLRNAEGTSNNMGFWVNQNGVSVKLRRYFD</sequence>
<name>A0A1G8DMD6_9FLAO</name>
<dbReference type="EMBL" id="FNDQ01000007">
    <property type="protein sequence ID" value="SDH58639.1"/>
    <property type="molecule type" value="Genomic_DNA"/>
</dbReference>
<gene>
    <name evidence="1" type="ORF">SAMN05421818_10788</name>
</gene>
<keyword evidence="2" id="KW-1185">Reference proteome</keyword>
<dbReference type="RefSeq" id="WP_090407320.1">
    <property type="nucleotide sequence ID" value="NZ_FNDQ01000007.1"/>
</dbReference>
<reference evidence="2" key="1">
    <citation type="submission" date="2016-10" db="EMBL/GenBank/DDBJ databases">
        <authorList>
            <person name="Varghese N."/>
            <person name="Submissions S."/>
        </authorList>
    </citation>
    <scope>NUCLEOTIDE SEQUENCE [LARGE SCALE GENOMIC DNA]</scope>
    <source>
        <strain evidence="2">DSM 23313</strain>
    </source>
</reference>
<proteinExistence type="predicted"/>
<evidence type="ECO:0000313" key="1">
    <source>
        <dbReference type="EMBL" id="SDH58639.1"/>
    </source>
</evidence>
<dbReference type="AlphaFoldDB" id="A0A1G8DMD6"/>
<protein>
    <submittedName>
        <fullName evidence="1">Uncharacterized protein</fullName>
    </submittedName>
</protein>
<evidence type="ECO:0000313" key="2">
    <source>
        <dbReference type="Proteomes" id="UP000243588"/>
    </source>
</evidence>